<proteinExistence type="predicted"/>
<reference evidence="1" key="1">
    <citation type="submission" date="2019-04" db="EMBL/GenBank/DDBJ databases">
        <title>Microbes associate with the intestines of laboratory mice.</title>
        <authorList>
            <person name="Navarre W."/>
            <person name="Wong E."/>
            <person name="Huang K."/>
            <person name="Tropini C."/>
            <person name="Ng K."/>
            <person name="Yu B."/>
        </authorList>
    </citation>
    <scope>NUCLEOTIDE SEQUENCE</scope>
    <source>
        <strain evidence="1">NM72_1-8</strain>
    </source>
</reference>
<keyword evidence="2" id="KW-1185">Reference proteome</keyword>
<sequence>MSGYHLCQVRKAEHPYYIESISTNIYTIEELCFYLQQNIYLVDSSIMNEELCSWVGEELGLKKLCRKLTERLEEARHGSMAGFLLPIFKEIGYLSPEEHRQVQEQISGIEIQPADLRRKIKADYLMKYGMYGNAIREYCRILKDRNPGNLGIQFYASVLDSMAAGYGHLFLFEEAADCLWQSYGIVKSAQTLNRYLSVLPLFLDKEAYRARLQEISVTRAQIDRIETKNAKYIREEVPKLLKAWDAEKFLEQQKKEYCKSACS</sequence>
<evidence type="ECO:0000313" key="1">
    <source>
        <dbReference type="EMBL" id="TGY00807.1"/>
    </source>
</evidence>
<dbReference type="Proteomes" id="UP000307720">
    <property type="component" value="Unassembled WGS sequence"/>
</dbReference>
<comment type="caution">
    <text evidence="1">The sequence shown here is derived from an EMBL/GenBank/DDBJ whole genome shotgun (WGS) entry which is preliminary data.</text>
</comment>
<accession>A0AC61R388</accession>
<protein>
    <submittedName>
        <fullName evidence="1">Uncharacterized protein</fullName>
    </submittedName>
</protein>
<organism evidence="1 2">
    <name type="scientific">Hominisplanchenecus murintestinalis</name>
    <dbReference type="NCBI Taxonomy" id="2941517"/>
    <lineage>
        <taxon>Bacteria</taxon>
        <taxon>Bacillati</taxon>
        <taxon>Bacillota</taxon>
        <taxon>Clostridia</taxon>
        <taxon>Lachnospirales</taxon>
        <taxon>Lachnospiraceae</taxon>
        <taxon>Hominisplanchenecus</taxon>
    </lineage>
</organism>
<dbReference type="EMBL" id="SRZB01000001">
    <property type="protein sequence ID" value="TGY00807.1"/>
    <property type="molecule type" value="Genomic_DNA"/>
</dbReference>
<evidence type="ECO:0000313" key="2">
    <source>
        <dbReference type="Proteomes" id="UP000307720"/>
    </source>
</evidence>
<name>A0AC61R388_9FIRM</name>
<gene>
    <name evidence="1" type="ORF">E5357_01145</name>
</gene>